<organism evidence="1 2">
    <name type="scientific">Phyllobacterium pellucidum</name>
    <dbReference type="NCBI Taxonomy" id="2740464"/>
    <lineage>
        <taxon>Bacteria</taxon>
        <taxon>Pseudomonadati</taxon>
        <taxon>Pseudomonadota</taxon>
        <taxon>Alphaproteobacteria</taxon>
        <taxon>Hyphomicrobiales</taxon>
        <taxon>Phyllobacteriaceae</taxon>
        <taxon>Phyllobacterium</taxon>
    </lineage>
</organism>
<dbReference type="RefSeq" id="WP_091923065.1">
    <property type="nucleotide sequence ID" value="NZ_JABUMX010000004.1"/>
</dbReference>
<comment type="caution">
    <text evidence="1">The sequence shown here is derived from an EMBL/GenBank/DDBJ whole genome shotgun (WGS) entry which is preliminary data.</text>
</comment>
<dbReference type="AlphaFoldDB" id="A0A849VT84"/>
<proteinExistence type="predicted"/>
<gene>
    <name evidence="1" type="ORF">HQ945_18170</name>
</gene>
<dbReference type="EMBL" id="JABUMX010000004">
    <property type="protein sequence ID" value="NTS33182.1"/>
    <property type="molecule type" value="Genomic_DNA"/>
</dbReference>
<keyword evidence="2" id="KW-1185">Reference proteome</keyword>
<sequence length="114" mass="12504">MPNNFREGIYRAEFDTHSMQGIGLVVLRDGRVYGGDTLIYYVGTYSLSGNFITAQVKARPFKGMTSETIASVFGGDENGLELVGEIRGDHISLSGKSQNSLGNDIEIKLNFLHE</sequence>
<evidence type="ECO:0008006" key="3">
    <source>
        <dbReference type="Google" id="ProtNLM"/>
    </source>
</evidence>
<reference evidence="1 2" key="1">
    <citation type="submission" date="2020-05" db="EMBL/GenBank/DDBJ databases">
        <authorList>
            <person name="Kim M.K."/>
        </authorList>
    </citation>
    <scope>NUCLEOTIDE SEQUENCE [LARGE SCALE GENOMIC DNA]</scope>
    <source>
        <strain evidence="1 2">BT25</strain>
    </source>
</reference>
<protein>
    <recommendedName>
        <fullName evidence="3">T3SS negative regulator,GrlR</fullName>
    </recommendedName>
</protein>
<dbReference type="InterPro" id="IPR043019">
    <property type="entry name" value="GrlR_sf"/>
</dbReference>
<name>A0A849VT84_9HYPH</name>
<dbReference type="Proteomes" id="UP000550508">
    <property type="component" value="Unassembled WGS sequence"/>
</dbReference>
<evidence type="ECO:0000313" key="1">
    <source>
        <dbReference type="EMBL" id="NTS33182.1"/>
    </source>
</evidence>
<dbReference type="Gene3D" id="2.40.128.380">
    <property type="entry name" value="T3SS negative regulator GrlR"/>
    <property type="match status" value="1"/>
</dbReference>
<evidence type="ECO:0000313" key="2">
    <source>
        <dbReference type="Proteomes" id="UP000550508"/>
    </source>
</evidence>
<accession>A0A849VT84</accession>